<feature type="region of interest" description="Disordered" evidence="2">
    <location>
        <begin position="1"/>
        <end position="37"/>
    </location>
</feature>
<evidence type="ECO:0000313" key="4">
    <source>
        <dbReference type="EMBL" id="CAD9336568.1"/>
    </source>
</evidence>
<dbReference type="InterPro" id="IPR010625">
    <property type="entry name" value="CHCH"/>
</dbReference>
<dbReference type="SUPFAM" id="SSF47072">
    <property type="entry name" value="Cysteine alpha-hairpin motif"/>
    <property type="match status" value="1"/>
</dbReference>
<dbReference type="PROSITE" id="PS51808">
    <property type="entry name" value="CHCH"/>
    <property type="match status" value="1"/>
</dbReference>
<dbReference type="InterPro" id="IPR009069">
    <property type="entry name" value="Cys_alpha_HP_mot_SF"/>
</dbReference>
<gene>
    <name evidence="4" type="ORF">OSIN01602_LOCUS8713</name>
</gene>
<name>A0A7S1ZEW9_TRICV</name>
<proteinExistence type="predicted"/>
<evidence type="ECO:0000259" key="3">
    <source>
        <dbReference type="Pfam" id="PF06747"/>
    </source>
</evidence>
<accession>A0A7S1ZEW9</accession>
<feature type="domain" description="CHCH" evidence="3">
    <location>
        <begin position="47"/>
        <end position="80"/>
    </location>
</feature>
<dbReference type="EMBL" id="HBGO01015444">
    <property type="protein sequence ID" value="CAD9336568.1"/>
    <property type="molecule type" value="Transcribed_RNA"/>
</dbReference>
<reference evidence="4" key="1">
    <citation type="submission" date="2021-01" db="EMBL/GenBank/DDBJ databases">
        <authorList>
            <person name="Corre E."/>
            <person name="Pelletier E."/>
            <person name="Niang G."/>
            <person name="Scheremetjew M."/>
            <person name="Finn R."/>
            <person name="Kale V."/>
            <person name="Holt S."/>
            <person name="Cochrane G."/>
            <person name="Meng A."/>
            <person name="Brown T."/>
            <person name="Cohen L."/>
        </authorList>
    </citation>
    <scope>NUCLEOTIDE SEQUENCE</scope>
    <source>
        <strain evidence="4">Grunow 1884</strain>
    </source>
</reference>
<evidence type="ECO:0000256" key="1">
    <source>
        <dbReference type="ARBA" id="ARBA00023157"/>
    </source>
</evidence>
<dbReference type="Pfam" id="PF06747">
    <property type="entry name" value="CHCH"/>
    <property type="match status" value="1"/>
</dbReference>
<sequence>MTENKSADFAKIERDANPAPDSHNEGQPIRREEDERGLQRSKFFTDCSKQHSESLRCIEDNYEQKDVCQPFFDAYKACRREENQRRLEENKRRIAAAGGSDFCVIQ</sequence>
<organism evidence="4">
    <name type="scientific">Trieres chinensis</name>
    <name type="common">Marine centric diatom</name>
    <name type="synonym">Odontella sinensis</name>
    <dbReference type="NCBI Taxonomy" id="1514140"/>
    <lineage>
        <taxon>Eukaryota</taxon>
        <taxon>Sar</taxon>
        <taxon>Stramenopiles</taxon>
        <taxon>Ochrophyta</taxon>
        <taxon>Bacillariophyta</taxon>
        <taxon>Mediophyceae</taxon>
        <taxon>Biddulphiophycidae</taxon>
        <taxon>Eupodiscales</taxon>
        <taxon>Parodontellaceae</taxon>
        <taxon>Trieres</taxon>
    </lineage>
</organism>
<evidence type="ECO:0000256" key="2">
    <source>
        <dbReference type="SAM" id="MobiDB-lite"/>
    </source>
</evidence>
<keyword evidence="1" id="KW-1015">Disulfide bond</keyword>
<protein>
    <recommendedName>
        <fullName evidence="3">CHCH domain-containing protein</fullName>
    </recommendedName>
</protein>
<dbReference type="AlphaFoldDB" id="A0A7S1ZEW9"/>